<dbReference type="AlphaFoldDB" id="B7XA41"/>
<protein>
    <recommendedName>
        <fullName evidence="3">Lipoprotein</fullName>
    </recommendedName>
</protein>
<geneLocation type="plasmid" evidence="2">
    <name>pLgLA39</name>
</geneLocation>
<dbReference type="PROSITE" id="PS51257">
    <property type="entry name" value="PROKAR_LIPOPROTEIN"/>
    <property type="match status" value="1"/>
</dbReference>
<organism evidence="2">
    <name type="scientific">Lactobacillus gasseri</name>
    <dbReference type="NCBI Taxonomy" id="1596"/>
    <lineage>
        <taxon>Bacteria</taxon>
        <taxon>Bacillati</taxon>
        <taxon>Bacillota</taxon>
        <taxon>Bacilli</taxon>
        <taxon>Lactobacillales</taxon>
        <taxon>Lactobacillaceae</taxon>
        <taxon>Lactobacillus</taxon>
    </lineage>
</organism>
<dbReference type="EMBL" id="AB436615">
    <property type="protein sequence ID" value="BAH08743.1"/>
    <property type="molecule type" value="Genomic_DNA"/>
</dbReference>
<sequence length="135" mass="14964">MKKYRKYIIAVMTVLLIAVGLTACGKSTAQDLQSHQWTFASSKDNGMAATAKFSKSNLTLTQAGFSEVYTYKLIENKGNEQIKFIGKNSVSGSTETRLFKIKKQSDKYKLTPINTLAKSDSWYGHTHSKIDEGGV</sequence>
<evidence type="ECO:0000256" key="1">
    <source>
        <dbReference type="SAM" id="SignalP"/>
    </source>
</evidence>
<reference evidence="2" key="1">
    <citation type="journal article" date="1998" name="Biosci. Biotechnol. Biochem.">
        <title>Sequence analysis by cloning of the structural gene of gassericin A, a hydrophobic bacteriocin produced by Lactobacillus gasseri LA39.</title>
        <authorList>
            <person name="Kawai Y."/>
            <person name="Saito T."/>
            <person name="Suzuki M."/>
            <person name="Itoh T."/>
        </authorList>
    </citation>
    <scope>NUCLEOTIDE SEQUENCE</scope>
    <source>
        <strain evidence="2">LA39</strain>
        <plasmid evidence="2">pLgLA39</plasmid>
    </source>
</reference>
<feature type="signal peptide" evidence="1">
    <location>
        <begin position="1"/>
        <end position="23"/>
    </location>
</feature>
<proteinExistence type="predicted"/>
<accession>B7XA41</accession>
<keyword evidence="2" id="KW-0614">Plasmid</keyword>
<name>B7XA41_LACGS</name>
<keyword evidence="1" id="KW-0732">Signal</keyword>
<reference evidence="2" key="2">
    <citation type="journal article" date="2009" name="Appl. Environ. Microbiol.">
        <title>Conjugative Plasmid from Lactobacillus gasseri LA39 That Carries Genes for Production of and Immunity to the Circular Bacteriocin Gassericin A.</title>
        <authorList>
            <person name="Ito Y."/>
            <person name="Kawai Y."/>
            <person name="Arakawa K."/>
            <person name="Honme Y."/>
            <person name="Sasaki T."/>
            <person name="Saito T."/>
        </authorList>
    </citation>
    <scope>NUCLEOTIDE SEQUENCE</scope>
    <source>
        <strain evidence="2">LA39</strain>
        <plasmid evidence="2">pLgLA39</plasmid>
    </source>
</reference>
<evidence type="ECO:0000313" key="2">
    <source>
        <dbReference type="EMBL" id="BAH08743.1"/>
    </source>
</evidence>
<feature type="chain" id="PRO_5039156764" description="Lipoprotein" evidence="1">
    <location>
        <begin position="24"/>
        <end position="135"/>
    </location>
</feature>
<evidence type="ECO:0008006" key="3">
    <source>
        <dbReference type="Google" id="ProtNLM"/>
    </source>
</evidence>